<keyword evidence="2" id="KW-1185">Reference proteome</keyword>
<comment type="caution">
    <text evidence="1">The sequence shown here is derived from an EMBL/GenBank/DDBJ whole genome shotgun (WGS) entry which is preliminary data.</text>
</comment>
<dbReference type="EMBL" id="VAHF01000007">
    <property type="protein sequence ID" value="TXG59132.1"/>
    <property type="molecule type" value="Genomic_DNA"/>
</dbReference>
<dbReference type="AlphaFoldDB" id="A0A5C7HSI1"/>
<reference evidence="2" key="1">
    <citation type="journal article" date="2019" name="Gigascience">
        <title>De novo genome assembly of the endangered Acer yangbiense, a plant species with extremely small populations endemic to Yunnan Province, China.</title>
        <authorList>
            <person name="Yang J."/>
            <person name="Wariss H.M."/>
            <person name="Tao L."/>
            <person name="Zhang R."/>
            <person name="Yun Q."/>
            <person name="Hollingsworth P."/>
            <person name="Dao Z."/>
            <person name="Luo G."/>
            <person name="Guo H."/>
            <person name="Ma Y."/>
            <person name="Sun W."/>
        </authorList>
    </citation>
    <scope>NUCLEOTIDE SEQUENCE [LARGE SCALE GENOMIC DNA]</scope>
    <source>
        <strain evidence="2">cv. Malutang</strain>
    </source>
</reference>
<sequence length="163" mass="18508">MHIFSLRNNSWKIVEGNFPFEQPNIRGGVSLNGALHWGTVSYPNDLGVITRFFKTLPLPDIPNPPQRCECMVRVVGEYLCVAFGTYNEFSGIKAEEGFWIMKEYGVKESWIRIVISHDPFDLIYTEQCTVTAAILNSFPRTPENEPEPAKPSKLELRCCPISP</sequence>
<name>A0A5C7HSI1_9ROSI</name>
<proteinExistence type="predicted"/>
<gene>
    <name evidence="1" type="ORF">EZV62_016961</name>
</gene>
<evidence type="ECO:0008006" key="3">
    <source>
        <dbReference type="Google" id="ProtNLM"/>
    </source>
</evidence>
<dbReference type="Proteomes" id="UP000323000">
    <property type="component" value="Chromosome 7"/>
</dbReference>
<organism evidence="1 2">
    <name type="scientific">Acer yangbiense</name>
    <dbReference type="NCBI Taxonomy" id="1000413"/>
    <lineage>
        <taxon>Eukaryota</taxon>
        <taxon>Viridiplantae</taxon>
        <taxon>Streptophyta</taxon>
        <taxon>Embryophyta</taxon>
        <taxon>Tracheophyta</taxon>
        <taxon>Spermatophyta</taxon>
        <taxon>Magnoliopsida</taxon>
        <taxon>eudicotyledons</taxon>
        <taxon>Gunneridae</taxon>
        <taxon>Pentapetalae</taxon>
        <taxon>rosids</taxon>
        <taxon>malvids</taxon>
        <taxon>Sapindales</taxon>
        <taxon>Sapindaceae</taxon>
        <taxon>Hippocastanoideae</taxon>
        <taxon>Acereae</taxon>
        <taxon>Acer</taxon>
    </lineage>
</organism>
<accession>A0A5C7HSI1</accession>
<dbReference type="OrthoDB" id="591557at2759"/>
<protein>
    <recommendedName>
        <fullName evidence="3">F-box associated domain-containing protein</fullName>
    </recommendedName>
</protein>
<evidence type="ECO:0000313" key="2">
    <source>
        <dbReference type="Proteomes" id="UP000323000"/>
    </source>
</evidence>
<evidence type="ECO:0000313" key="1">
    <source>
        <dbReference type="EMBL" id="TXG59132.1"/>
    </source>
</evidence>